<keyword evidence="4" id="KW-1185">Reference proteome</keyword>
<dbReference type="GeneID" id="39608692"/>
<feature type="compositionally biased region" description="Low complexity" evidence="1">
    <location>
        <begin position="19"/>
        <end position="45"/>
    </location>
</feature>
<accession>A0A3M9YL09</accession>
<dbReference type="GO" id="GO:0034599">
    <property type="term" value="P:cellular response to oxidative stress"/>
    <property type="evidence" value="ECO:0007669"/>
    <property type="project" value="InterPro"/>
</dbReference>
<comment type="caution">
    <text evidence="3">The sequence shown here is derived from an EMBL/GenBank/DDBJ whole genome shotgun (WGS) entry which is preliminary data.</text>
</comment>
<feature type="transmembrane region" description="Helical" evidence="2">
    <location>
        <begin position="323"/>
        <end position="343"/>
    </location>
</feature>
<feature type="transmembrane region" description="Helical" evidence="2">
    <location>
        <begin position="251"/>
        <end position="269"/>
    </location>
</feature>
<dbReference type="GO" id="GO:0006487">
    <property type="term" value="P:protein N-linked glycosylation"/>
    <property type="evidence" value="ECO:0007669"/>
    <property type="project" value="TreeGrafter"/>
</dbReference>
<keyword evidence="2" id="KW-0812">Transmembrane</keyword>
<dbReference type="PANTHER" id="PTHR28147">
    <property type="entry name" value="N-GLYCOSYLATION PROTEIN EOS1"/>
    <property type="match status" value="1"/>
</dbReference>
<protein>
    <recommendedName>
        <fullName evidence="5">N-glycosylation protein eos1</fullName>
    </recommendedName>
</protein>
<evidence type="ECO:0000313" key="3">
    <source>
        <dbReference type="EMBL" id="RNJ60915.1"/>
    </source>
</evidence>
<dbReference type="EMBL" id="RBVV01000003">
    <property type="protein sequence ID" value="RNJ60915.1"/>
    <property type="molecule type" value="Genomic_DNA"/>
</dbReference>
<dbReference type="PANTHER" id="PTHR28147:SF1">
    <property type="entry name" value="N-GLYCOSYLATION PROTEIN EOS1"/>
    <property type="match status" value="1"/>
</dbReference>
<evidence type="ECO:0008006" key="5">
    <source>
        <dbReference type="Google" id="ProtNLM"/>
    </source>
</evidence>
<feature type="region of interest" description="Disordered" evidence="1">
    <location>
        <begin position="1"/>
        <end position="75"/>
    </location>
</feature>
<name>A0A3M9YL09_9PEZI</name>
<feature type="transmembrane region" description="Helical" evidence="2">
    <location>
        <begin position="221"/>
        <end position="245"/>
    </location>
</feature>
<sequence>MDHSHSRSRSDSKPPPYSSAPISTSTSTSAQIQSHSRSHSHNQSQRTPAPQQRPLDTAAAAPSRPASRRRRPSSPGVVSAAFLEPRIAVVLKIPKAWRPWLFFSRLLSICPAILWGLRPALQLLLRLLLALPWKTLLEALGADVAAAGFTADGPPETMCPAGPASLRGVLGTSKVPSTTSTYPWTEMSLGVIWCGSSAYLSFFFADCLMSRWLINYSPQAAIIRLLTINCANAFLTERILFIAGGFDDARLLLPGWISIATVSFLLFPLPPPPPPRSRKVDHLRARSSSCLLTVCPTSSHPQALTLCYHITQRKINIRKETSTSINIFSIASFVSMVALLAHLHTSRLDYPDAPLLHIVRACRQYWAQMMGENDGDLDAKCEL</sequence>
<evidence type="ECO:0000256" key="1">
    <source>
        <dbReference type="SAM" id="MobiDB-lite"/>
    </source>
</evidence>
<keyword evidence="2" id="KW-0472">Membrane</keyword>
<proteinExistence type="predicted"/>
<reference evidence="3 4" key="1">
    <citation type="submission" date="2018-10" db="EMBL/GenBank/DDBJ databases">
        <title>Genome sequence of Verticillium nonalfalfae VnAa140.</title>
        <authorList>
            <person name="Stajich J.E."/>
            <person name="Kasson M.T."/>
        </authorList>
    </citation>
    <scope>NUCLEOTIDE SEQUENCE [LARGE SCALE GENOMIC DNA]</scope>
    <source>
        <strain evidence="3 4">VnAa140</strain>
    </source>
</reference>
<dbReference type="Pfam" id="PF12326">
    <property type="entry name" value="EOS1"/>
    <property type="match status" value="1"/>
</dbReference>
<dbReference type="GO" id="GO:0005789">
    <property type="term" value="C:endoplasmic reticulum membrane"/>
    <property type="evidence" value="ECO:0007669"/>
    <property type="project" value="InterPro"/>
</dbReference>
<dbReference type="InterPro" id="IPR021100">
    <property type="entry name" value="N-glycosylation_EOS1"/>
</dbReference>
<dbReference type="Proteomes" id="UP000267145">
    <property type="component" value="Unassembled WGS sequence"/>
</dbReference>
<organism evidence="3 4">
    <name type="scientific">Verticillium nonalfalfae</name>
    <dbReference type="NCBI Taxonomy" id="1051616"/>
    <lineage>
        <taxon>Eukaryota</taxon>
        <taxon>Fungi</taxon>
        <taxon>Dikarya</taxon>
        <taxon>Ascomycota</taxon>
        <taxon>Pezizomycotina</taxon>
        <taxon>Sordariomycetes</taxon>
        <taxon>Hypocreomycetidae</taxon>
        <taxon>Glomerellales</taxon>
        <taxon>Plectosphaerellaceae</taxon>
        <taxon>Verticillium</taxon>
    </lineage>
</organism>
<dbReference type="RefSeq" id="XP_028499073.1">
    <property type="nucleotide sequence ID" value="XM_028639166.1"/>
</dbReference>
<gene>
    <name evidence="3" type="ORF">D7B24_005003</name>
</gene>
<keyword evidence="2" id="KW-1133">Transmembrane helix</keyword>
<evidence type="ECO:0000256" key="2">
    <source>
        <dbReference type="SAM" id="Phobius"/>
    </source>
</evidence>
<evidence type="ECO:0000313" key="4">
    <source>
        <dbReference type="Proteomes" id="UP000267145"/>
    </source>
</evidence>
<dbReference type="AlphaFoldDB" id="A0A3M9YL09"/>
<feature type="compositionally biased region" description="Basic and acidic residues" evidence="1">
    <location>
        <begin position="1"/>
        <end position="12"/>
    </location>
</feature>
<dbReference type="STRING" id="1051616.A0A3M9YL09"/>